<dbReference type="GO" id="GO:0046914">
    <property type="term" value="F:transition metal ion binding"/>
    <property type="evidence" value="ECO:0007669"/>
    <property type="project" value="InterPro"/>
</dbReference>
<dbReference type="PANTHER" id="PTHR39673">
    <property type="entry name" value="TUNGSTEN FORMYLMETHANOFURAN DEHYDROGENASE, SUBUNIT C (FWDC)"/>
    <property type="match status" value="1"/>
</dbReference>
<sequence>MSALRFSLRETPPQRLDLSALIPERLADLEMAEILRLSVTTTRQPLCVGDVFTVHPGKADEVVIAGGSAWFDEVGAGMTRGTLSVEGEVGARAGRGMQGGRLLVRGDAGVFAASGMRGGEIEIGGNVGAFLAAPGPGERLGMAGGLVVVRGNAGARAGDRLRRGVIVIEGDTGDEPASRMLAGTLIVCGQAGARAGYLMRRGTLVAARAAPLPTFVPTGSADQVFRALLARAIAAVSPDAAALLGETLARFGGDVATLGKGEMFIRVGQIAATG</sequence>
<organism evidence="1">
    <name type="scientific">Acidicaldus sp</name>
    <dbReference type="NCBI Taxonomy" id="1872105"/>
    <lineage>
        <taxon>Bacteria</taxon>
        <taxon>Pseudomonadati</taxon>
        <taxon>Pseudomonadota</taxon>
        <taxon>Alphaproteobacteria</taxon>
        <taxon>Acetobacterales</taxon>
        <taxon>Acetobacteraceae</taxon>
        <taxon>Acidicaldus</taxon>
    </lineage>
</organism>
<dbReference type="GO" id="GO:0018493">
    <property type="term" value="F:formylmethanofuran dehydrogenase activity"/>
    <property type="evidence" value="ECO:0007669"/>
    <property type="project" value="InterPro"/>
</dbReference>
<dbReference type="GO" id="GO:0015948">
    <property type="term" value="P:methanogenesis"/>
    <property type="evidence" value="ECO:0007669"/>
    <property type="project" value="InterPro"/>
</dbReference>
<dbReference type="PANTHER" id="PTHR39673:SF5">
    <property type="entry name" value="TUNGSTEN-CONTAINING FORMYLMETHANOFURAN DEHYDROGENASE 2 SUBUNIT C"/>
    <property type="match status" value="1"/>
</dbReference>
<dbReference type="InterPro" id="IPR036485">
    <property type="entry name" value="Glu_synth_asu_C_sf"/>
</dbReference>
<dbReference type="Gene3D" id="2.160.20.60">
    <property type="entry name" value="Glutamate synthase, alpha subunit, C-terminal domain"/>
    <property type="match status" value="1"/>
</dbReference>
<proteinExistence type="predicted"/>
<gene>
    <name evidence="1" type="ORF">ENY07_08920</name>
</gene>
<dbReference type="InterPro" id="IPR017550">
    <property type="entry name" value="Formylmethanofuran_DH_suC"/>
</dbReference>
<protein>
    <submittedName>
        <fullName evidence="1">Formylmethanofuran dehydrogenase subunit C</fullName>
    </submittedName>
</protein>
<comment type="caution">
    <text evidence="1">The sequence shown here is derived from an EMBL/GenBank/DDBJ whole genome shotgun (WGS) entry which is preliminary data.</text>
</comment>
<dbReference type="EMBL" id="DTQM01000177">
    <property type="protein sequence ID" value="HGC43322.1"/>
    <property type="molecule type" value="Genomic_DNA"/>
</dbReference>
<evidence type="ECO:0000313" key="1">
    <source>
        <dbReference type="EMBL" id="HGC43322.1"/>
    </source>
</evidence>
<reference evidence="1" key="1">
    <citation type="journal article" date="2020" name="mSystems">
        <title>Genome- and Community-Level Interaction Insights into Carbon Utilization and Element Cycling Functions of Hydrothermarchaeota in Hydrothermal Sediment.</title>
        <authorList>
            <person name="Zhou Z."/>
            <person name="Liu Y."/>
            <person name="Xu W."/>
            <person name="Pan J."/>
            <person name="Luo Z.H."/>
            <person name="Li M."/>
        </authorList>
    </citation>
    <scope>NUCLEOTIDE SEQUENCE</scope>
    <source>
        <strain evidence="1">SpSt-997</strain>
    </source>
</reference>
<dbReference type="AlphaFoldDB" id="A0A8J4HBE3"/>
<name>A0A8J4HBE3_9PROT</name>
<accession>A0A8J4HBE3</accession>
<dbReference type="NCBIfam" id="TIGR03122">
    <property type="entry name" value="one_C_dehyd_C"/>
    <property type="match status" value="1"/>
</dbReference>
<dbReference type="SUPFAM" id="SSF69336">
    <property type="entry name" value="Alpha subunit of glutamate synthase, C-terminal domain"/>
    <property type="match status" value="1"/>
</dbReference>